<accession>A0AAE2D9H5</accession>
<organism evidence="1 2">
    <name type="scientific">Schistosoma mekongi</name>
    <name type="common">Parasitic worm</name>
    <dbReference type="NCBI Taxonomy" id="38744"/>
    <lineage>
        <taxon>Eukaryota</taxon>
        <taxon>Metazoa</taxon>
        <taxon>Spiralia</taxon>
        <taxon>Lophotrochozoa</taxon>
        <taxon>Platyhelminthes</taxon>
        <taxon>Trematoda</taxon>
        <taxon>Digenea</taxon>
        <taxon>Strigeidida</taxon>
        <taxon>Schistosomatoidea</taxon>
        <taxon>Schistosomatidae</taxon>
        <taxon>Schistosoma</taxon>
    </lineage>
</organism>
<evidence type="ECO:0000313" key="2">
    <source>
        <dbReference type="Proteomes" id="UP001292079"/>
    </source>
</evidence>
<keyword evidence="2" id="KW-1185">Reference proteome</keyword>
<dbReference type="Proteomes" id="UP001292079">
    <property type="component" value="Unassembled WGS sequence"/>
</dbReference>
<name>A0AAE2D9H5_SCHME</name>
<reference evidence="1" key="2">
    <citation type="journal article" date="2023" name="Infect Dis Poverty">
        <title>Chromosome-scale genome of the human blood fluke Schistosoma mekongi and its implications for public health.</title>
        <authorList>
            <person name="Zhou M."/>
            <person name="Xu L."/>
            <person name="Xu D."/>
            <person name="Chen W."/>
            <person name="Khan J."/>
            <person name="Hu Y."/>
            <person name="Huang H."/>
            <person name="Wei H."/>
            <person name="Zhang Y."/>
            <person name="Chusongsang P."/>
            <person name="Tanasarnprasert K."/>
            <person name="Hu X."/>
            <person name="Limpanont Y."/>
            <person name="Lv Z."/>
        </authorList>
    </citation>
    <scope>NUCLEOTIDE SEQUENCE</scope>
    <source>
        <strain evidence="1">LV_2022a</strain>
    </source>
</reference>
<proteinExistence type="predicted"/>
<gene>
    <name evidence="1" type="ORF">MN116_001451</name>
</gene>
<sequence>MGNCIFAGKKLFSQCYNHFGQSRKSSPEFDCLIGKNHRVVKPCRGSRNTLNEYISRALSHSHSPLVFDDSLSRSSISSHFDESSIPISSSWVSDGARSDASHILYKELDPLNRTTSVELDKECGATFYKEGSWITVAEPSNAKYVSSSSISHYIMPPNTEQTSACMHRDDKRSTIHPFVEEVDGLELARLARRLWHQNKTKHGKSACSNEKVGIKSHSKPAYLERPTVLKLRSTPQTALPPVTRPTISKDIYFESPDMDSAFDLAWDHEMDLNISNTEVRRPYNKHVPQCNISPNFNNESHTNQFATHNRLLDAKQKSLTTVNIHDSSFSQTSSVTILPVRNDNLDLSTDNRWVPSERLPGNARSIAKKPIMSETAIPCSDLFVSPTYNVDNRDLEYSTTSKVTPRLGFADNLFDSGFVGGSGGSNMISSFSDFDDTDDKVIGVGESKQADNLTTDLPTDHSSDFLWEHELFIPQMCYKTKDIRFQTTV</sequence>
<comment type="caution">
    <text evidence="1">The sequence shown here is derived from an EMBL/GenBank/DDBJ whole genome shotgun (WGS) entry which is preliminary data.</text>
</comment>
<dbReference type="EMBL" id="JALJAT010000001">
    <property type="protein sequence ID" value="KAK4476244.1"/>
    <property type="molecule type" value="Genomic_DNA"/>
</dbReference>
<evidence type="ECO:0000313" key="1">
    <source>
        <dbReference type="EMBL" id="KAK4476244.1"/>
    </source>
</evidence>
<protein>
    <submittedName>
        <fullName evidence="1">Uncharacterized protein</fullName>
    </submittedName>
</protein>
<dbReference type="AlphaFoldDB" id="A0AAE2D9H5"/>
<reference evidence="1" key="1">
    <citation type="submission" date="2022-04" db="EMBL/GenBank/DDBJ databases">
        <authorList>
            <person name="Xu L."/>
            <person name="Lv Z."/>
        </authorList>
    </citation>
    <scope>NUCLEOTIDE SEQUENCE</scope>
    <source>
        <strain evidence="1">LV_2022a</strain>
    </source>
</reference>